<dbReference type="GO" id="GO:0005816">
    <property type="term" value="C:spindle pole body"/>
    <property type="evidence" value="ECO:0007669"/>
    <property type="project" value="TreeGrafter"/>
</dbReference>
<dbReference type="GO" id="GO:0005938">
    <property type="term" value="C:cell cortex"/>
    <property type="evidence" value="ECO:0007669"/>
    <property type="project" value="TreeGrafter"/>
</dbReference>
<evidence type="ECO:0000313" key="7">
    <source>
        <dbReference type="Proteomes" id="UP000646827"/>
    </source>
</evidence>
<comment type="subcellular location">
    <subcellularLocation>
        <location evidence="1">Cytoplasm</location>
        <location evidence="1">Cytoskeleton</location>
    </subcellularLocation>
</comment>
<keyword evidence="7" id="KW-1185">Reference proteome</keyword>
<dbReference type="PROSITE" id="PS51460">
    <property type="entry name" value="GAR"/>
    <property type="match status" value="1"/>
</dbReference>
<evidence type="ECO:0000259" key="5">
    <source>
        <dbReference type="PROSITE" id="PS51460"/>
    </source>
</evidence>
<dbReference type="InterPro" id="IPR003108">
    <property type="entry name" value="GAR_dom"/>
</dbReference>
<evidence type="ECO:0000256" key="1">
    <source>
        <dbReference type="ARBA" id="ARBA00004245"/>
    </source>
</evidence>
<dbReference type="PANTHER" id="PTHR37271">
    <property type="entry name" value="KARYOGAMY PROTEIN KAR9"/>
    <property type="match status" value="1"/>
</dbReference>
<feature type="domain" description="GAR" evidence="5">
    <location>
        <begin position="932"/>
        <end position="1026"/>
    </location>
</feature>
<dbReference type="InterPro" id="IPR036534">
    <property type="entry name" value="GAR_dom_sf"/>
</dbReference>
<feature type="region of interest" description="Disordered" evidence="4">
    <location>
        <begin position="1"/>
        <end position="20"/>
    </location>
</feature>
<dbReference type="GO" id="GO:0043332">
    <property type="term" value="C:mating projection tip"/>
    <property type="evidence" value="ECO:0007669"/>
    <property type="project" value="TreeGrafter"/>
</dbReference>
<feature type="compositionally biased region" description="Polar residues" evidence="4">
    <location>
        <begin position="612"/>
        <end position="628"/>
    </location>
</feature>
<dbReference type="AlphaFoldDB" id="A0A8H7RZX4"/>
<evidence type="ECO:0000313" key="6">
    <source>
        <dbReference type="EMBL" id="KAG2220994.1"/>
    </source>
</evidence>
<dbReference type="InterPro" id="IPR013889">
    <property type="entry name" value="Karyogamy_KAR9"/>
</dbReference>
<feature type="compositionally biased region" description="Low complexity" evidence="4">
    <location>
        <begin position="442"/>
        <end position="458"/>
    </location>
</feature>
<dbReference type="GO" id="GO:0051293">
    <property type="term" value="P:establishment of spindle localization"/>
    <property type="evidence" value="ECO:0007669"/>
    <property type="project" value="TreeGrafter"/>
</dbReference>
<keyword evidence="2" id="KW-0963">Cytoplasm</keyword>
<organism evidence="6 7">
    <name type="scientific">Circinella minor</name>
    <dbReference type="NCBI Taxonomy" id="1195481"/>
    <lineage>
        <taxon>Eukaryota</taxon>
        <taxon>Fungi</taxon>
        <taxon>Fungi incertae sedis</taxon>
        <taxon>Mucoromycota</taxon>
        <taxon>Mucoromycotina</taxon>
        <taxon>Mucoromycetes</taxon>
        <taxon>Mucorales</taxon>
        <taxon>Lichtheimiaceae</taxon>
        <taxon>Circinella</taxon>
    </lineage>
</organism>
<proteinExistence type="predicted"/>
<reference evidence="6 7" key="1">
    <citation type="submission" date="2020-12" db="EMBL/GenBank/DDBJ databases">
        <title>Metabolic potential, ecology and presence of endohyphal bacteria is reflected in genomic diversity of Mucoromycotina.</title>
        <authorList>
            <person name="Muszewska A."/>
            <person name="Okrasinska A."/>
            <person name="Steczkiewicz K."/>
            <person name="Drgas O."/>
            <person name="Orlowska M."/>
            <person name="Perlinska-Lenart U."/>
            <person name="Aleksandrzak-Piekarczyk T."/>
            <person name="Szatraj K."/>
            <person name="Zielenkiewicz U."/>
            <person name="Pilsyk S."/>
            <person name="Malc E."/>
            <person name="Mieczkowski P."/>
            <person name="Kruszewska J.S."/>
            <person name="Biernat P."/>
            <person name="Pawlowska J."/>
        </authorList>
    </citation>
    <scope>NUCLEOTIDE SEQUENCE [LARGE SCALE GENOMIC DNA]</scope>
    <source>
        <strain evidence="6 7">CBS 142.35</strain>
    </source>
</reference>
<dbReference type="SUPFAM" id="SSF143575">
    <property type="entry name" value="GAS2 domain-like"/>
    <property type="match status" value="1"/>
</dbReference>
<dbReference type="OrthoDB" id="5559380at2759"/>
<dbReference type="Proteomes" id="UP000646827">
    <property type="component" value="Unassembled WGS sequence"/>
</dbReference>
<feature type="region of interest" description="Disordered" evidence="4">
    <location>
        <begin position="612"/>
        <end position="828"/>
    </location>
</feature>
<name>A0A8H7RZX4_9FUNG</name>
<comment type="caution">
    <text evidence="6">The sequence shown here is derived from an EMBL/GenBank/DDBJ whole genome shotgun (WGS) entry which is preliminary data.</text>
</comment>
<protein>
    <recommendedName>
        <fullName evidence="5">GAR domain-containing protein</fullName>
    </recommendedName>
</protein>
<feature type="region of interest" description="Disordered" evidence="4">
    <location>
        <begin position="251"/>
        <end position="295"/>
    </location>
</feature>
<keyword evidence="3" id="KW-0206">Cytoskeleton</keyword>
<dbReference type="Pfam" id="PF08580">
    <property type="entry name" value="KAR9"/>
    <property type="match status" value="1"/>
</dbReference>
<dbReference type="GO" id="GO:0030473">
    <property type="term" value="P:nuclear migration along microtubule"/>
    <property type="evidence" value="ECO:0007669"/>
    <property type="project" value="TreeGrafter"/>
</dbReference>
<dbReference type="GO" id="GO:0008017">
    <property type="term" value="F:microtubule binding"/>
    <property type="evidence" value="ECO:0007669"/>
    <property type="project" value="InterPro"/>
</dbReference>
<feature type="region of interest" description="Disordered" evidence="4">
    <location>
        <begin position="434"/>
        <end position="465"/>
    </location>
</feature>
<feature type="compositionally biased region" description="Polar residues" evidence="4">
    <location>
        <begin position="648"/>
        <end position="696"/>
    </location>
</feature>
<evidence type="ECO:0000256" key="4">
    <source>
        <dbReference type="SAM" id="MobiDB-lite"/>
    </source>
</evidence>
<sequence length="1026" mass="115678">MATTATTIATTASTTTTTMTTPQQLFPPLSVKPSISMQSEDSVFSRLGATPLPDKEINTILNLHENLSLIQVMDDFDTCMDKMTRWLETAQMAVFSLELSLKEDQTSSILSFDDDQLLELTFGRMEPLMSILVEVGNIVEDKLDMEDTAGVTMTKKMHTRMSITKIQSEWSGLQHFMSSVLKQLDTMNEKKELTLLMENVLQQIDDLSIMMFQFQEKRHAAAIVASTTASNINNPLLDSSTSDAMSSPISTTSSLFSPSSTTTTTTTTNNTISTTATSLMNDSTATSSLSTTTNQTRDEHILAEIDRKVEPLFNDVQRIYGSMTSHTPPEDPSGMLTRKHHMVQHRWETLRIEIDDLKEELKEDRWLVVFRQVADQVDVMIDGLDKTVTQCYTIIDQVREWYASSSSTTTSQQQQQGGNNAFNRFSKSIMRNFPHRHHQQASSPSSSSTTMSSSSSPPVDREKFRSVEKNFEAKYKYYTPSIGKMLGMLGNGIVSRVARNNGTSKRHSAMMQRWTTLKSSMDMLRNKDLPETDRMLTEGMYLSSSMNTNTSAWKSIRYRTPEPYNGGGETLVRAKSNNALYKSATTTTNHRNHHYQQDQDDYRRTMGGIRSVTPSGKRSMFGNSNKVTQHPPRAASSMAYARDIRPSASESSSTDYLHNTRRTMTPMGTSTNNNNHESRSFATATATRKSRVPNNSRDNDKDQEASWMKPTKSTLMRTARKTQSVDQDLHQHQQQNNRPKTPTSAPPQRSKTPTPSYTRRKSTTPNIPNRPKSSLGRQQQQQQLFVPEYDDNDNNDHRYPNQRSVSPYRRTMTPSFIPRPKTPNAGGLRCESPSLIPRPKSSMAQHHYQAPPVPPLPTSFQQKSSASSLKKKQSMPALMHRTASPFRTTHVPARAASPQYRRRKFSDNDNNDFSLMRGSFQQEQRQEMYIPNPKDPLDREVARIVNASPISVKCSKGPLGGGRYFFGNELNPSVGGGRKLYTCKLMTYENNNNSQRRSKPAQNKVLIRIGGGFEDLELFLLRYGTL</sequence>
<gene>
    <name evidence="6" type="ORF">INT45_004613</name>
</gene>
<evidence type="ECO:0000256" key="2">
    <source>
        <dbReference type="ARBA" id="ARBA00022490"/>
    </source>
</evidence>
<accession>A0A8H7RZX4</accession>
<feature type="compositionally biased region" description="Polar residues" evidence="4">
    <location>
        <begin position="738"/>
        <end position="777"/>
    </location>
</feature>
<feature type="compositionally biased region" description="Polar residues" evidence="4">
    <location>
        <begin position="711"/>
        <end position="725"/>
    </location>
</feature>
<dbReference type="PANTHER" id="PTHR37271:SF1">
    <property type="entry name" value="KARYOGAMY PROTEIN KAR9"/>
    <property type="match status" value="1"/>
</dbReference>
<evidence type="ECO:0000256" key="3">
    <source>
        <dbReference type="ARBA" id="ARBA00023212"/>
    </source>
</evidence>
<dbReference type="EMBL" id="JAEPRB010000122">
    <property type="protein sequence ID" value="KAG2220994.1"/>
    <property type="molecule type" value="Genomic_DNA"/>
</dbReference>